<feature type="compositionally biased region" description="Basic and acidic residues" evidence="1">
    <location>
        <begin position="201"/>
        <end position="210"/>
    </location>
</feature>
<reference evidence="2 3" key="2">
    <citation type="submission" date="2018-04" db="EMBL/GenBank/DDBJ databases">
        <title>OglaRS2 (Oryza glaberrima Reference Sequence Version 2).</title>
        <authorList>
            <person name="Zhang J."/>
            <person name="Kudrna D."/>
            <person name="Lee S."/>
            <person name="Talag J."/>
            <person name="Rajasekar S."/>
            <person name="Wing R.A."/>
        </authorList>
    </citation>
    <scope>NUCLEOTIDE SEQUENCE [LARGE SCALE GENOMIC DNA]</scope>
    <source>
        <strain evidence="2 3">cv. IRGC 96717</strain>
    </source>
</reference>
<feature type="compositionally biased region" description="Pro residues" evidence="1">
    <location>
        <begin position="169"/>
        <end position="199"/>
    </location>
</feature>
<reference evidence="2" key="1">
    <citation type="submission" date="2015-06" db="UniProtKB">
        <authorList>
            <consortium name="EnsemblPlants"/>
        </authorList>
    </citation>
    <scope>IDENTIFICATION</scope>
</reference>
<proteinExistence type="predicted"/>
<dbReference type="Gramene" id="ORGLA04G0096700.1">
    <property type="protein sequence ID" value="ORGLA04G0096700.1"/>
    <property type="gene ID" value="ORGLA04G0096700"/>
</dbReference>
<dbReference type="AlphaFoldDB" id="I1PL98"/>
<accession>I1PL98</accession>
<sequence length="210" mass="22372">MPTVCTFAKSRTNNLDDYSVFQYQEIGKFIAPYHQGHFFWRRTTSGRQSLASLLAATAPDCRHPVGEEAALAVADGDGAALGEDVGEVGVLDKCVVAVVEGGAAEVVGDNLVVVDGEGQAVGTLGEVLTATSLLAATPGHRRDCHRARPPPRPGGRLVPAAASLGRPLARPPPRPAAASPRPPPRPPFRCLYRPPPPRPSRLRELLREKR</sequence>
<feature type="region of interest" description="Disordered" evidence="1">
    <location>
        <begin position="138"/>
        <end position="210"/>
    </location>
</feature>
<dbReference type="EnsemblPlants" id="ORGLA04G0096700.1">
    <property type="protein sequence ID" value="ORGLA04G0096700.1"/>
    <property type="gene ID" value="ORGLA04G0096700"/>
</dbReference>
<evidence type="ECO:0000313" key="2">
    <source>
        <dbReference type="EnsemblPlants" id="ORGLA04G0096700.1"/>
    </source>
</evidence>
<organism evidence="2 3">
    <name type="scientific">Oryza glaberrima</name>
    <name type="common">African rice</name>
    <dbReference type="NCBI Taxonomy" id="4538"/>
    <lineage>
        <taxon>Eukaryota</taxon>
        <taxon>Viridiplantae</taxon>
        <taxon>Streptophyta</taxon>
        <taxon>Embryophyta</taxon>
        <taxon>Tracheophyta</taxon>
        <taxon>Spermatophyta</taxon>
        <taxon>Magnoliopsida</taxon>
        <taxon>Liliopsida</taxon>
        <taxon>Poales</taxon>
        <taxon>Poaceae</taxon>
        <taxon>BOP clade</taxon>
        <taxon>Oryzoideae</taxon>
        <taxon>Oryzeae</taxon>
        <taxon>Oryzinae</taxon>
        <taxon>Oryza</taxon>
    </lineage>
</organism>
<dbReference type="HOGENOM" id="CLU_1311870_0_0_1"/>
<protein>
    <submittedName>
        <fullName evidence="2">Uncharacterized protein</fullName>
    </submittedName>
</protein>
<evidence type="ECO:0000313" key="3">
    <source>
        <dbReference type="Proteomes" id="UP000007306"/>
    </source>
</evidence>
<feature type="compositionally biased region" description="Low complexity" evidence="1">
    <location>
        <begin position="154"/>
        <end position="168"/>
    </location>
</feature>
<name>I1PL98_ORYGL</name>
<keyword evidence="3" id="KW-1185">Reference proteome</keyword>
<dbReference type="Proteomes" id="UP000007306">
    <property type="component" value="Chromosome 4"/>
</dbReference>
<evidence type="ECO:0000256" key="1">
    <source>
        <dbReference type="SAM" id="MobiDB-lite"/>
    </source>
</evidence>